<evidence type="ECO:0000313" key="4">
    <source>
        <dbReference type="Proteomes" id="UP000002384"/>
    </source>
</evidence>
<dbReference type="eggNOG" id="COG1895">
    <property type="taxonomic scope" value="Bacteria"/>
</dbReference>
<evidence type="ECO:0000256" key="1">
    <source>
        <dbReference type="ARBA" id="ARBA00038248"/>
    </source>
</evidence>
<proteinExistence type="inferred from homology"/>
<dbReference type="PANTHER" id="PTHR36565:SF1">
    <property type="entry name" value="UPF0332 PROTEIN TM_1000"/>
    <property type="match status" value="1"/>
</dbReference>
<organism evidence="3 4">
    <name type="scientific">Gloeothece citriformis (strain PCC 7424)</name>
    <name type="common">Cyanothece sp. (strain PCC 7424)</name>
    <dbReference type="NCBI Taxonomy" id="65393"/>
    <lineage>
        <taxon>Bacteria</taxon>
        <taxon>Bacillati</taxon>
        <taxon>Cyanobacteriota</taxon>
        <taxon>Cyanophyceae</taxon>
        <taxon>Oscillatoriophycideae</taxon>
        <taxon>Chroococcales</taxon>
        <taxon>Aphanothecaceae</taxon>
        <taxon>Gloeothece</taxon>
        <taxon>Gloeothece citriformis</taxon>
    </lineage>
</organism>
<accession>B7K9W6</accession>
<name>B7K9W6_GLOC7</name>
<reference evidence="4" key="1">
    <citation type="journal article" date="2011" name="MBio">
        <title>Novel metabolic attributes of the genus Cyanothece, comprising a group of unicellular nitrogen-fixing Cyanobacteria.</title>
        <authorList>
            <person name="Bandyopadhyay A."/>
            <person name="Elvitigala T."/>
            <person name="Welsh E."/>
            <person name="Stockel J."/>
            <person name="Liberton M."/>
            <person name="Min H."/>
            <person name="Sherman L.A."/>
            <person name="Pakrasi H.B."/>
        </authorList>
    </citation>
    <scope>NUCLEOTIDE SEQUENCE [LARGE SCALE GENOMIC DNA]</scope>
    <source>
        <strain evidence="4">PCC 7424</strain>
    </source>
</reference>
<dbReference type="KEGG" id="cyc:PCC7424_2918"/>
<keyword evidence="4" id="KW-1185">Reference proteome</keyword>
<evidence type="ECO:0000259" key="2">
    <source>
        <dbReference type="Pfam" id="PF05168"/>
    </source>
</evidence>
<dbReference type="Proteomes" id="UP000002384">
    <property type="component" value="Chromosome"/>
</dbReference>
<gene>
    <name evidence="3" type="ordered locus">PCC7424_2918</name>
</gene>
<dbReference type="OrthoDB" id="5767335at2"/>
<dbReference type="InterPro" id="IPR052226">
    <property type="entry name" value="UPF0332_toxin"/>
</dbReference>
<sequence>MTRIQTLLNLAQEELLPAELLLNNNLYRACISRSYYALYHATQALLDAKNLNPQTHRGLIKQFGQHFIKSGDLSQDLSRILTDTFDLRQLSDYDKTISITKKQAETTLKTAKLFIHESIKWLENHNATTS</sequence>
<dbReference type="InterPro" id="IPR007842">
    <property type="entry name" value="HEPN_dom"/>
</dbReference>
<dbReference type="AlphaFoldDB" id="B7K9W6"/>
<dbReference type="Gene3D" id="1.20.120.330">
    <property type="entry name" value="Nucleotidyltransferases domain 2"/>
    <property type="match status" value="1"/>
</dbReference>
<dbReference type="EMBL" id="CP001291">
    <property type="protein sequence ID" value="ACK71322.1"/>
    <property type="molecule type" value="Genomic_DNA"/>
</dbReference>
<dbReference type="HOGENOM" id="CLU_151247_1_0_3"/>
<feature type="domain" description="HEPN" evidence="2">
    <location>
        <begin position="5"/>
        <end position="117"/>
    </location>
</feature>
<dbReference type="PANTHER" id="PTHR36565">
    <property type="entry name" value="UPF0332 PROTEIN TM_1000"/>
    <property type="match status" value="1"/>
</dbReference>
<dbReference type="Pfam" id="PF05168">
    <property type="entry name" value="HEPN"/>
    <property type="match status" value="1"/>
</dbReference>
<comment type="similarity">
    <text evidence="1">Belongs to the UPF0332 family.</text>
</comment>
<evidence type="ECO:0000313" key="3">
    <source>
        <dbReference type="EMBL" id="ACK71322.1"/>
    </source>
</evidence>
<protein>
    <submittedName>
        <fullName evidence="3">HEPN domain protein</fullName>
    </submittedName>
</protein>
<dbReference type="RefSeq" id="WP_015954922.1">
    <property type="nucleotide sequence ID" value="NC_011729.1"/>
</dbReference>
<dbReference type="STRING" id="65393.PCC7424_2918"/>